<evidence type="ECO:0000313" key="2">
    <source>
        <dbReference type="EMBL" id="RRO87529.1"/>
    </source>
</evidence>
<organism evidence="2 3">
    <name type="scientific">Corynebacterium bovis</name>
    <dbReference type="NCBI Taxonomy" id="36808"/>
    <lineage>
        <taxon>Bacteria</taxon>
        <taxon>Bacillati</taxon>
        <taxon>Actinomycetota</taxon>
        <taxon>Actinomycetes</taxon>
        <taxon>Mycobacteriales</taxon>
        <taxon>Corynebacteriaceae</taxon>
        <taxon>Corynebacterium</taxon>
    </lineage>
</organism>
<reference evidence="2 3" key="1">
    <citation type="submission" date="2018-01" db="EMBL/GenBank/DDBJ databases">
        <title>Twenty Corynebacterium bovis Genomes.</title>
        <authorList>
            <person name="Gulvik C.A."/>
        </authorList>
    </citation>
    <scope>NUCLEOTIDE SEQUENCE [LARGE SCALE GENOMIC DNA]</scope>
    <source>
        <strain evidence="2 3">F6900</strain>
    </source>
</reference>
<dbReference type="Gene3D" id="1.10.1200.10">
    <property type="entry name" value="ACP-like"/>
    <property type="match status" value="1"/>
</dbReference>
<dbReference type="Proteomes" id="UP000276526">
    <property type="component" value="Unassembled WGS sequence"/>
</dbReference>
<evidence type="ECO:0000259" key="1">
    <source>
        <dbReference type="PROSITE" id="PS50075"/>
    </source>
</evidence>
<gene>
    <name evidence="2" type="ORF">CXF48_02940</name>
</gene>
<dbReference type="InterPro" id="IPR036736">
    <property type="entry name" value="ACP-like_sf"/>
</dbReference>
<evidence type="ECO:0000313" key="3">
    <source>
        <dbReference type="Proteomes" id="UP000276526"/>
    </source>
</evidence>
<dbReference type="Pfam" id="PF00550">
    <property type="entry name" value="PP-binding"/>
    <property type="match status" value="1"/>
</dbReference>
<protein>
    <submittedName>
        <fullName evidence="2">Isochorismatase</fullName>
    </submittedName>
</protein>
<sequence length="79" mass="8879">MSASFSRARIVTDIASVTDYPADELKDDTVLTDIGLDSLRMMELIEDWRADGASVDYYELVTHPTLGEWVTLLRAGDQR</sequence>
<proteinExistence type="predicted"/>
<accession>A0A3R8PDN5</accession>
<dbReference type="EMBL" id="PQNK01000003">
    <property type="protein sequence ID" value="RRO87529.1"/>
    <property type="molecule type" value="Genomic_DNA"/>
</dbReference>
<dbReference type="RefSeq" id="WP_125173515.1">
    <property type="nucleotide sequence ID" value="NZ_JAPJOD010000049.1"/>
</dbReference>
<comment type="caution">
    <text evidence="2">The sequence shown here is derived from an EMBL/GenBank/DDBJ whole genome shotgun (WGS) entry which is preliminary data.</text>
</comment>
<dbReference type="InterPro" id="IPR009081">
    <property type="entry name" value="PP-bd_ACP"/>
</dbReference>
<feature type="domain" description="Carrier" evidence="1">
    <location>
        <begin position="1"/>
        <end position="77"/>
    </location>
</feature>
<dbReference type="PROSITE" id="PS50075">
    <property type="entry name" value="CARRIER"/>
    <property type="match status" value="1"/>
</dbReference>
<dbReference type="AlphaFoldDB" id="A0A3R8PDN5"/>
<dbReference type="SUPFAM" id="SSF47336">
    <property type="entry name" value="ACP-like"/>
    <property type="match status" value="1"/>
</dbReference>
<name>A0A3R8PDN5_9CORY</name>